<dbReference type="InterPro" id="IPR000719">
    <property type="entry name" value="Prot_kinase_dom"/>
</dbReference>
<gene>
    <name evidence="9" type="ORF">ECRASSUSDP1_LOCUS16064</name>
</gene>
<dbReference type="EMBL" id="CAMPGE010016131">
    <property type="protein sequence ID" value="CAI2374707.1"/>
    <property type="molecule type" value="Genomic_DNA"/>
</dbReference>
<dbReference type="SUPFAM" id="SSF56112">
    <property type="entry name" value="Protein kinase-like (PK-like)"/>
    <property type="match status" value="1"/>
</dbReference>
<feature type="compositionally biased region" description="Polar residues" evidence="7">
    <location>
        <begin position="435"/>
        <end position="447"/>
    </location>
</feature>
<reference evidence="9" key="1">
    <citation type="submission" date="2023-07" db="EMBL/GenBank/DDBJ databases">
        <authorList>
            <consortium name="AG Swart"/>
            <person name="Singh M."/>
            <person name="Singh A."/>
            <person name="Seah K."/>
            <person name="Emmerich C."/>
        </authorList>
    </citation>
    <scope>NUCLEOTIDE SEQUENCE</scope>
    <source>
        <strain evidence="9">DP1</strain>
    </source>
</reference>
<evidence type="ECO:0000256" key="6">
    <source>
        <dbReference type="PROSITE-ProRule" id="PRU10141"/>
    </source>
</evidence>
<evidence type="ECO:0000256" key="3">
    <source>
        <dbReference type="ARBA" id="ARBA00022741"/>
    </source>
</evidence>
<evidence type="ECO:0000313" key="10">
    <source>
        <dbReference type="Proteomes" id="UP001295684"/>
    </source>
</evidence>
<dbReference type="Gene3D" id="1.10.510.10">
    <property type="entry name" value="Transferase(Phosphotransferase) domain 1"/>
    <property type="match status" value="1"/>
</dbReference>
<feature type="region of interest" description="Disordered" evidence="7">
    <location>
        <begin position="584"/>
        <end position="606"/>
    </location>
</feature>
<evidence type="ECO:0000256" key="1">
    <source>
        <dbReference type="ARBA" id="ARBA00022527"/>
    </source>
</evidence>
<dbReference type="PROSITE" id="PS00108">
    <property type="entry name" value="PROTEIN_KINASE_ST"/>
    <property type="match status" value="1"/>
</dbReference>
<dbReference type="InterPro" id="IPR050117">
    <property type="entry name" value="MAPK"/>
</dbReference>
<dbReference type="Gene3D" id="3.30.200.20">
    <property type="entry name" value="Phosphorylase Kinase, domain 1"/>
    <property type="match status" value="1"/>
</dbReference>
<dbReference type="AlphaFoldDB" id="A0AAD2CZE9"/>
<feature type="binding site" evidence="6">
    <location>
        <position position="34"/>
    </location>
    <ligand>
        <name>ATP</name>
        <dbReference type="ChEBI" id="CHEBI:30616"/>
    </ligand>
</feature>
<keyword evidence="3 6" id="KW-0547">Nucleotide-binding</keyword>
<keyword evidence="1" id="KW-0723">Serine/threonine-protein kinase</keyword>
<dbReference type="InterPro" id="IPR011009">
    <property type="entry name" value="Kinase-like_dom_sf"/>
</dbReference>
<accession>A0AAD2CZE9</accession>
<evidence type="ECO:0000256" key="5">
    <source>
        <dbReference type="ARBA" id="ARBA00022840"/>
    </source>
</evidence>
<organism evidence="9 10">
    <name type="scientific">Euplotes crassus</name>
    <dbReference type="NCBI Taxonomy" id="5936"/>
    <lineage>
        <taxon>Eukaryota</taxon>
        <taxon>Sar</taxon>
        <taxon>Alveolata</taxon>
        <taxon>Ciliophora</taxon>
        <taxon>Intramacronucleata</taxon>
        <taxon>Spirotrichea</taxon>
        <taxon>Hypotrichia</taxon>
        <taxon>Euplotida</taxon>
        <taxon>Euplotidae</taxon>
        <taxon>Moneuplotes</taxon>
    </lineage>
</organism>
<dbReference type="PROSITE" id="PS50011">
    <property type="entry name" value="PROTEIN_KINASE_DOM"/>
    <property type="match status" value="1"/>
</dbReference>
<keyword evidence="2" id="KW-0808">Transferase</keyword>
<dbReference type="GO" id="GO:0004674">
    <property type="term" value="F:protein serine/threonine kinase activity"/>
    <property type="evidence" value="ECO:0007669"/>
    <property type="project" value="UniProtKB-KW"/>
</dbReference>
<dbReference type="SMART" id="SM00220">
    <property type="entry name" value="S_TKc"/>
    <property type="match status" value="1"/>
</dbReference>
<evidence type="ECO:0000256" key="7">
    <source>
        <dbReference type="SAM" id="MobiDB-lite"/>
    </source>
</evidence>
<dbReference type="PROSITE" id="PS00107">
    <property type="entry name" value="PROTEIN_KINASE_ATP"/>
    <property type="match status" value="1"/>
</dbReference>
<name>A0AAD2CZE9_EUPCR</name>
<dbReference type="Proteomes" id="UP001295684">
    <property type="component" value="Unassembled WGS sequence"/>
</dbReference>
<evidence type="ECO:0000259" key="8">
    <source>
        <dbReference type="PROSITE" id="PS50011"/>
    </source>
</evidence>
<sequence>MTSMLRIGNRIGCGSYGDVHEAIDIKKQKRVAVKIFKDSFEDVQKCMDQPEVKVMTKLKHPNIMGLKKVIYEQNKLYLVMELCSMTLSDLLTKKLKNKGKLSIETIQRYMIEIVQAVQCLHSHGYLHRDLKPDNILISDNGSLKLTDFGTIKNMKDKLPFTNYVSTRWYRAPECILEVKKYDEKSDVFALGCIFAEMFKMKPLFCGSSSSDQLRKYIEAMGDKQIKKWKEGSKLMKKFWGSKSKASSSKLQDLMIGIPYNAFDLLTQMLCIDPSKRISLDMVLKHSFFGEKPSLLKRNVFGSDLEKRGHIAESGEEENNKLENSELKFKPKKIIKNYITKLKDRENLNLSMVNECENETSREMTPYKKYRKRISQERSKSKFALQKEPTISMEDQMMVGLATSRETNILSERMKDSSASSSGLRRISSLPRFTSSTNARNFIPSSENWRSKDAQESTYNFPNGGSRSNQSRSSSSGDELDFLKKKIEEKKTLSPPSLKDYLNIPIKGQSRSSMSISRETNIAKIDKYFQDINGNSILSTLNSSNELFSNLTRKDDSHRSSIGSTGHTVRGINAANQVIFGTSHQNFPEHPSLSLNDNHRYNQGRKY</sequence>
<feature type="compositionally biased region" description="Low complexity" evidence="7">
    <location>
        <begin position="462"/>
        <end position="476"/>
    </location>
</feature>
<dbReference type="GO" id="GO:0005524">
    <property type="term" value="F:ATP binding"/>
    <property type="evidence" value="ECO:0007669"/>
    <property type="project" value="UniProtKB-UniRule"/>
</dbReference>
<comment type="caution">
    <text evidence="9">The sequence shown here is derived from an EMBL/GenBank/DDBJ whole genome shotgun (WGS) entry which is preliminary data.</text>
</comment>
<keyword evidence="4" id="KW-0418">Kinase</keyword>
<evidence type="ECO:0000256" key="2">
    <source>
        <dbReference type="ARBA" id="ARBA00022679"/>
    </source>
</evidence>
<evidence type="ECO:0000256" key="4">
    <source>
        <dbReference type="ARBA" id="ARBA00022777"/>
    </source>
</evidence>
<dbReference type="Pfam" id="PF00069">
    <property type="entry name" value="Pkinase"/>
    <property type="match status" value="1"/>
</dbReference>
<protein>
    <recommendedName>
        <fullName evidence="8">Protein kinase domain-containing protein</fullName>
    </recommendedName>
</protein>
<dbReference type="PANTHER" id="PTHR24055">
    <property type="entry name" value="MITOGEN-ACTIVATED PROTEIN KINASE"/>
    <property type="match status" value="1"/>
</dbReference>
<proteinExistence type="predicted"/>
<evidence type="ECO:0000313" key="9">
    <source>
        <dbReference type="EMBL" id="CAI2374707.1"/>
    </source>
</evidence>
<feature type="domain" description="Protein kinase" evidence="8">
    <location>
        <begin position="5"/>
        <end position="288"/>
    </location>
</feature>
<keyword evidence="10" id="KW-1185">Reference proteome</keyword>
<dbReference type="FunFam" id="1.10.510.10:FF:000624">
    <property type="entry name" value="Mitogen-activated protein kinase"/>
    <property type="match status" value="1"/>
</dbReference>
<keyword evidence="5 6" id="KW-0067">ATP-binding</keyword>
<dbReference type="InterPro" id="IPR017441">
    <property type="entry name" value="Protein_kinase_ATP_BS"/>
</dbReference>
<feature type="region of interest" description="Disordered" evidence="7">
    <location>
        <begin position="435"/>
        <end position="478"/>
    </location>
</feature>
<dbReference type="InterPro" id="IPR008271">
    <property type="entry name" value="Ser/Thr_kinase_AS"/>
</dbReference>